<feature type="region of interest" description="Disordered" evidence="1">
    <location>
        <begin position="127"/>
        <end position="192"/>
    </location>
</feature>
<gene>
    <name evidence="2" type="ORF">M569_00479</name>
</gene>
<dbReference type="InterPro" id="IPR019324">
    <property type="entry name" value="MPP6"/>
</dbReference>
<comment type="caution">
    <text evidence="2">The sequence shown here is derived from an EMBL/GenBank/DDBJ whole genome shotgun (WGS) entry which is preliminary data.</text>
</comment>
<dbReference type="EMBL" id="AUSU01000123">
    <property type="protein sequence ID" value="EPS74281.1"/>
    <property type="molecule type" value="Genomic_DNA"/>
</dbReference>
<evidence type="ECO:0000313" key="3">
    <source>
        <dbReference type="Proteomes" id="UP000015453"/>
    </source>
</evidence>
<name>S8D9R5_9LAMI</name>
<dbReference type="Pfam" id="PF10175">
    <property type="entry name" value="MPP6"/>
    <property type="match status" value="1"/>
</dbReference>
<evidence type="ECO:0000256" key="1">
    <source>
        <dbReference type="SAM" id="MobiDB-lite"/>
    </source>
</evidence>
<protein>
    <recommendedName>
        <fullName evidence="4">M-phase phosphoprotein 6</fullName>
    </recommendedName>
</protein>
<dbReference type="Proteomes" id="UP000015453">
    <property type="component" value="Unassembled WGS sequence"/>
</dbReference>
<evidence type="ECO:0008006" key="4">
    <source>
        <dbReference type="Google" id="ProtNLM"/>
    </source>
</evidence>
<dbReference type="PANTHER" id="PTHR13582">
    <property type="entry name" value="M-PHASE PHOSPHOPROTEIN 6"/>
    <property type="match status" value="1"/>
</dbReference>
<sequence length="192" mass="21266">MAKRELSSTLKNLKFMQRAAAKKEETKKEENASAVGEFVSAGAVRRCVVVYETDPHPSRGRMSFLNFNPSIDKLNGEEASSSHGEAKSSAADSARQSEEPSIRENGSSNIGMDELDLNLSSSNANANIDLKRKQVGGDPDTGKTIKLRKHDQDKSGMHPSSSSRGQFRKQHKRENKNWKVLLPPKLRHHGKK</sequence>
<feature type="region of interest" description="Disordered" evidence="1">
    <location>
        <begin position="75"/>
        <end position="115"/>
    </location>
</feature>
<reference evidence="2 3" key="1">
    <citation type="journal article" date="2013" name="BMC Genomics">
        <title>The miniature genome of a carnivorous plant Genlisea aurea contains a low number of genes and short non-coding sequences.</title>
        <authorList>
            <person name="Leushkin E.V."/>
            <person name="Sutormin R.A."/>
            <person name="Nabieva E.R."/>
            <person name="Penin A.A."/>
            <person name="Kondrashov A.S."/>
            <person name="Logacheva M.D."/>
        </authorList>
    </citation>
    <scope>NUCLEOTIDE SEQUENCE [LARGE SCALE GENOMIC DNA]</scope>
</reference>
<evidence type="ECO:0000313" key="2">
    <source>
        <dbReference type="EMBL" id="EPS74281.1"/>
    </source>
</evidence>
<organism evidence="2 3">
    <name type="scientific">Genlisea aurea</name>
    <dbReference type="NCBI Taxonomy" id="192259"/>
    <lineage>
        <taxon>Eukaryota</taxon>
        <taxon>Viridiplantae</taxon>
        <taxon>Streptophyta</taxon>
        <taxon>Embryophyta</taxon>
        <taxon>Tracheophyta</taxon>
        <taxon>Spermatophyta</taxon>
        <taxon>Magnoliopsida</taxon>
        <taxon>eudicotyledons</taxon>
        <taxon>Gunneridae</taxon>
        <taxon>Pentapetalae</taxon>
        <taxon>asterids</taxon>
        <taxon>lamiids</taxon>
        <taxon>Lamiales</taxon>
        <taxon>Lentibulariaceae</taxon>
        <taxon>Genlisea</taxon>
    </lineage>
</organism>
<dbReference type="PANTHER" id="PTHR13582:SF0">
    <property type="entry name" value="M-PHASE PHOSPHOPROTEIN 6"/>
    <property type="match status" value="1"/>
</dbReference>
<dbReference type="OrthoDB" id="2019850at2759"/>
<keyword evidence="3" id="KW-1185">Reference proteome</keyword>
<accession>S8D9R5</accession>
<dbReference type="AlphaFoldDB" id="S8D9R5"/>
<dbReference type="GO" id="GO:0000460">
    <property type="term" value="P:maturation of 5.8S rRNA"/>
    <property type="evidence" value="ECO:0007669"/>
    <property type="project" value="TreeGrafter"/>
</dbReference>
<proteinExistence type="predicted"/>